<sequence length="322" mass="37155">MYIDSGLVKKYESFSDLRKKVEEEKILKIKNRLNKNPSPTTTESILGAFLEMYQPQVFPFIPVLIEKGYLVEPSSGFCGKYQECQALNGMFPIDDTIINKLLKIKVKVFKSTRSKSIKFWPESADLKKISDKYEEIVEVLPNRNMSVDPAETEEAVSFRRKYIPKNLTLKRNRLFEIMKFKVVESVNKQVKSRKLKKPQATDTELSLGVYLERIEPQVRQAVLMINRKGHSTDVSGFMDTIDTQSLAGDFILEDEYIERIRNLGVSIETNPSGYTVLQFKPEEADIEAIRKKWTSIASIFPATGRKADPSMTRKAREFRQRF</sequence>
<name>A0A1F6A1W9_9BACT</name>
<dbReference type="AlphaFoldDB" id="A0A1F6A1W9"/>
<dbReference type="EMBL" id="MFJM01000018">
    <property type="protein sequence ID" value="OGG18327.1"/>
    <property type="molecule type" value="Genomic_DNA"/>
</dbReference>
<gene>
    <name evidence="1" type="ORF">A3D78_02750</name>
</gene>
<reference evidence="1 2" key="1">
    <citation type="journal article" date="2016" name="Nat. Commun.">
        <title>Thousands of microbial genomes shed light on interconnected biogeochemical processes in an aquifer system.</title>
        <authorList>
            <person name="Anantharaman K."/>
            <person name="Brown C.T."/>
            <person name="Hug L.A."/>
            <person name="Sharon I."/>
            <person name="Castelle C.J."/>
            <person name="Probst A.J."/>
            <person name="Thomas B.C."/>
            <person name="Singh A."/>
            <person name="Wilkins M.J."/>
            <person name="Karaoz U."/>
            <person name="Brodie E.L."/>
            <person name="Williams K.H."/>
            <person name="Hubbard S.S."/>
            <person name="Banfield J.F."/>
        </authorList>
    </citation>
    <scope>NUCLEOTIDE SEQUENCE [LARGE SCALE GENOMIC DNA]</scope>
</reference>
<protein>
    <submittedName>
        <fullName evidence="1">Uncharacterized protein</fullName>
    </submittedName>
</protein>
<evidence type="ECO:0000313" key="2">
    <source>
        <dbReference type="Proteomes" id="UP000176253"/>
    </source>
</evidence>
<evidence type="ECO:0000313" key="1">
    <source>
        <dbReference type="EMBL" id="OGG18327.1"/>
    </source>
</evidence>
<proteinExistence type="predicted"/>
<dbReference type="STRING" id="1798383.A3D78_02750"/>
<comment type="caution">
    <text evidence="1">The sequence shown here is derived from an EMBL/GenBank/DDBJ whole genome shotgun (WGS) entry which is preliminary data.</text>
</comment>
<organism evidence="1 2">
    <name type="scientific">Candidatus Gottesmanbacteria bacterium RIFCSPHIGHO2_02_FULL_39_14</name>
    <dbReference type="NCBI Taxonomy" id="1798383"/>
    <lineage>
        <taxon>Bacteria</taxon>
        <taxon>Candidatus Gottesmaniibacteriota</taxon>
    </lineage>
</organism>
<dbReference type="Proteomes" id="UP000176253">
    <property type="component" value="Unassembled WGS sequence"/>
</dbReference>
<accession>A0A1F6A1W9</accession>